<name>A0A177N8X9_9GAMM</name>
<dbReference type="InterPro" id="IPR029060">
    <property type="entry name" value="PIN-like_dom_sf"/>
</dbReference>
<accession>A0A177N8X9</accession>
<gene>
    <name evidence="1" type="ORF">A1359_10400</name>
</gene>
<sequence>MKIYLDMCCFNRPYDDQTQSRIRIETEAKIVIQQKIKDGEHGLLWSSILDFECSKNPFLEHRIAILKWRNIASTVIMIDDSIIARATNLMKLGVHKYDALHVACSIASGAELFVTTDDRLLKYLRVADDTLALLPQNALAYMENWYEN</sequence>
<organism evidence="1 2">
    <name type="scientific">Methylomonas lenta</name>
    <dbReference type="NCBI Taxonomy" id="980561"/>
    <lineage>
        <taxon>Bacteria</taxon>
        <taxon>Pseudomonadati</taxon>
        <taxon>Pseudomonadota</taxon>
        <taxon>Gammaproteobacteria</taxon>
        <taxon>Methylococcales</taxon>
        <taxon>Methylococcaceae</taxon>
        <taxon>Methylomonas</taxon>
    </lineage>
</organism>
<protein>
    <submittedName>
        <fullName evidence="1">PIN domain protein</fullName>
    </submittedName>
</protein>
<dbReference type="EMBL" id="LUUI01000109">
    <property type="protein sequence ID" value="OAI14478.1"/>
    <property type="molecule type" value="Genomic_DNA"/>
</dbReference>
<evidence type="ECO:0000313" key="2">
    <source>
        <dbReference type="Proteomes" id="UP000078476"/>
    </source>
</evidence>
<dbReference type="Gene3D" id="3.40.50.1010">
    <property type="entry name" value="5'-nuclease"/>
    <property type="match status" value="1"/>
</dbReference>
<proteinExistence type="predicted"/>
<dbReference type="RefSeq" id="WP_066982946.1">
    <property type="nucleotide sequence ID" value="NZ_LUUI01000109.1"/>
</dbReference>
<comment type="caution">
    <text evidence="1">The sequence shown here is derived from an EMBL/GenBank/DDBJ whole genome shotgun (WGS) entry which is preliminary data.</text>
</comment>
<dbReference type="AlphaFoldDB" id="A0A177N8X9"/>
<keyword evidence="2" id="KW-1185">Reference proteome</keyword>
<dbReference type="Proteomes" id="UP000078476">
    <property type="component" value="Unassembled WGS sequence"/>
</dbReference>
<dbReference type="SUPFAM" id="SSF88723">
    <property type="entry name" value="PIN domain-like"/>
    <property type="match status" value="1"/>
</dbReference>
<dbReference type="OrthoDB" id="5624224at2"/>
<evidence type="ECO:0000313" key="1">
    <source>
        <dbReference type="EMBL" id="OAI14478.1"/>
    </source>
</evidence>
<reference evidence="1 2" key="1">
    <citation type="submission" date="2016-03" db="EMBL/GenBank/DDBJ databases">
        <authorList>
            <person name="Ploux O."/>
        </authorList>
    </citation>
    <scope>NUCLEOTIDE SEQUENCE [LARGE SCALE GENOMIC DNA]</scope>
    <source>
        <strain evidence="1 2">R-45370</strain>
    </source>
</reference>
<dbReference type="STRING" id="980561.A1359_10400"/>